<sequence>MSLEAEPPDPERIHHRPPTPGTEKALYGTALTCGVPSCGEPLYRRIPDTGKFLLNSRVAHINARSEGGPRWDRTMSEEANRSYENLILMCERHASEIDTTPGRYPQEQLLEWKQRQSEESERAVAALSATNGAGLEGSPAFLSLGELIERLQKMVPSSVSSRSRAEALEIASRESRGRSLVRLRSTPAERKDAVLGWKAGQADPVVEVPDGTLRVLVAPMGAGKSETAERWWDQGLTHAWTDDEVAIPLWWQAGEVGSSLFVRLREALGGDPAGPCRIVLDDLDTLDFQEADRLLDEARRLVLNWPQVSVLATTRPGAGTVSEEERLAVEPWPVQRGLDLLRVVIDDGHIGFGGSETRQFLTSPLQVHALASRLRAGRNAQVSTSELLAGLVDSILERERPDTSAETWDGLARLAVRLLDSRKPVRAASFAAHQLLWKLEDTGLVVRENGFLRFALPLFEQHFGAQALKNGDVRFDAVAGMGRFPRWRYAIAFAVETSTPEAADGHMSLLAQANPAAASWVLGQLMEEETEESFFTEGPETDGPERSKWVAGHLRAAVESWLAGLGDLGPHLELHHGGRIAPWAVAVSGDWMNLGQSYEGALQDDVVALDGPDFWTTNRPKFRTRSGFLLPGGRLGRWRWARDRLRRPLTELVQRRILPVAHSSPLAAERAWYLSQMVMAMTDRKCPTEEVPLGSLRPVVNDLARHVAQTAWSRWNCPGGGEFDSGDVCWLYEHLERLEHEQTESVRNPRPAPDRSHTARNFMWQCYSPELTKEITADALRDALIGYRELVEANFPGYADSFDLYRALPIRIQGTVVMPHPEDTEAWCATVEYHLIQEPAGDQTAPDVQIDVVEEPYDRRLFWMFDSTEDPDRLPLRSTEQVLSTNLVRQATNWAYGWLAADLKAFGWLSDDMLYID</sequence>
<evidence type="ECO:0000313" key="3">
    <source>
        <dbReference type="Proteomes" id="UP000007076"/>
    </source>
</evidence>
<accession>E4NCY6</accession>
<feature type="region of interest" description="Disordered" evidence="1">
    <location>
        <begin position="1"/>
        <end position="22"/>
    </location>
</feature>
<dbReference type="KEGG" id="ksk:KSE_32580"/>
<reference evidence="2 3" key="1">
    <citation type="journal article" date="2010" name="DNA Res.">
        <title>Genome sequence of Kitasatospora setae NBRC 14216T: an evolutionary snapshot of the family Streptomycetaceae.</title>
        <authorList>
            <person name="Ichikawa N."/>
            <person name="Oguchi A."/>
            <person name="Ikeda H."/>
            <person name="Ishikawa J."/>
            <person name="Kitani S."/>
            <person name="Watanabe Y."/>
            <person name="Nakamura S."/>
            <person name="Katano Y."/>
            <person name="Kishi E."/>
            <person name="Sasagawa M."/>
            <person name="Ankai A."/>
            <person name="Fukui S."/>
            <person name="Hashimoto Y."/>
            <person name="Kamata S."/>
            <person name="Otoguro M."/>
            <person name="Tanikawa S."/>
            <person name="Nihira T."/>
            <person name="Horinouchi S."/>
            <person name="Ohnishi Y."/>
            <person name="Hayakawa M."/>
            <person name="Kuzuyama T."/>
            <person name="Arisawa A."/>
            <person name="Nomoto F."/>
            <person name="Miura H."/>
            <person name="Takahashi Y."/>
            <person name="Fujita N."/>
        </authorList>
    </citation>
    <scope>NUCLEOTIDE SEQUENCE [LARGE SCALE GENOMIC DNA]</scope>
    <source>
        <strain evidence="3">ATCC 33774 / DSM 43861 / JCM 3304 / KCC A-0304 / NBRC 14216 / KM-6054</strain>
    </source>
</reference>
<organism evidence="2 3">
    <name type="scientific">Kitasatospora setae (strain ATCC 33774 / DSM 43861 / JCM 3304 / KCC A-0304 / NBRC 14216 / KM-6054)</name>
    <name type="common">Streptomyces setae</name>
    <dbReference type="NCBI Taxonomy" id="452652"/>
    <lineage>
        <taxon>Bacteria</taxon>
        <taxon>Bacillati</taxon>
        <taxon>Actinomycetota</taxon>
        <taxon>Actinomycetes</taxon>
        <taxon>Kitasatosporales</taxon>
        <taxon>Streptomycetaceae</taxon>
        <taxon>Kitasatospora</taxon>
    </lineage>
</organism>
<gene>
    <name evidence="2" type="ordered locus">KSE_32580</name>
</gene>
<dbReference type="AlphaFoldDB" id="E4NCY6"/>
<dbReference type="PATRIC" id="fig|452652.3.peg.3266"/>
<dbReference type="eggNOG" id="COG5635">
    <property type="taxonomic scope" value="Bacteria"/>
</dbReference>
<proteinExistence type="predicted"/>
<name>E4NCY6_KITSK</name>
<keyword evidence="3" id="KW-1185">Reference proteome</keyword>
<dbReference type="RefSeq" id="WP_014136374.1">
    <property type="nucleotide sequence ID" value="NC_016109.1"/>
</dbReference>
<protein>
    <submittedName>
        <fullName evidence="2">Uncharacterized protein</fullName>
    </submittedName>
</protein>
<evidence type="ECO:0000256" key="1">
    <source>
        <dbReference type="SAM" id="MobiDB-lite"/>
    </source>
</evidence>
<dbReference type="HOGENOM" id="CLU_314898_0_0_11"/>
<dbReference type="EMBL" id="AP010968">
    <property type="protein sequence ID" value="BAJ29067.1"/>
    <property type="molecule type" value="Genomic_DNA"/>
</dbReference>
<dbReference type="STRING" id="452652.KSE_32580"/>
<evidence type="ECO:0000313" key="2">
    <source>
        <dbReference type="EMBL" id="BAJ29067.1"/>
    </source>
</evidence>
<dbReference type="Proteomes" id="UP000007076">
    <property type="component" value="Chromosome"/>
</dbReference>